<dbReference type="SUPFAM" id="SSF53254">
    <property type="entry name" value="Phosphoglycerate mutase-like"/>
    <property type="match status" value="1"/>
</dbReference>
<dbReference type="Pfam" id="PF00300">
    <property type="entry name" value="His_Phos_1"/>
    <property type="match status" value="1"/>
</dbReference>
<reference evidence="1" key="1">
    <citation type="submission" date="2021-04" db="EMBL/GenBank/DDBJ databases">
        <title>Genomic analysis of electroactive and textile dye degrading Bacillus circulans strain: DC10 isolated from constructed wetland-microbial fuel cells treating textile dye wastewaters.</title>
        <authorList>
            <person name="Patel D.U."/>
            <person name="Desai C.R."/>
        </authorList>
    </citation>
    <scope>NUCLEOTIDE SEQUENCE</scope>
    <source>
        <strain evidence="1">DC10</strain>
    </source>
</reference>
<dbReference type="EMBL" id="JAGTPX010000022">
    <property type="protein sequence ID" value="MBR8671501.1"/>
    <property type="molecule type" value="Genomic_DNA"/>
</dbReference>
<gene>
    <name evidence="1" type="ORF">KD144_18355</name>
</gene>
<evidence type="ECO:0000313" key="1">
    <source>
        <dbReference type="EMBL" id="MBR8671501.1"/>
    </source>
</evidence>
<name>A0A941GEN0_NIACI</name>
<accession>A0A941GEN0</accession>
<dbReference type="GO" id="GO:0005737">
    <property type="term" value="C:cytoplasm"/>
    <property type="evidence" value="ECO:0007669"/>
    <property type="project" value="TreeGrafter"/>
</dbReference>
<dbReference type="PANTHER" id="PTHR48100">
    <property type="entry name" value="BROAD-SPECIFICITY PHOSPHATASE YOR283W-RELATED"/>
    <property type="match status" value="1"/>
</dbReference>
<organism evidence="1">
    <name type="scientific">Niallia circulans</name>
    <name type="common">Bacillus circulans</name>
    <dbReference type="NCBI Taxonomy" id="1397"/>
    <lineage>
        <taxon>Bacteria</taxon>
        <taxon>Bacillati</taxon>
        <taxon>Bacillota</taxon>
        <taxon>Bacilli</taxon>
        <taxon>Bacillales</taxon>
        <taxon>Bacillaceae</taxon>
        <taxon>Niallia</taxon>
    </lineage>
</organism>
<protein>
    <submittedName>
        <fullName evidence="1">Histidine phosphatase family protein</fullName>
    </submittedName>
</protein>
<dbReference type="CDD" id="cd07067">
    <property type="entry name" value="HP_PGM_like"/>
    <property type="match status" value="1"/>
</dbReference>
<dbReference type="AlphaFoldDB" id="A0A941GEN0"/>
<dbReference type="Gene3D" id="3.40.50.1240">
    <property type="entry name" value="Phosphoglycerate mutase-like"/>
    <property type="match status" value="1"/>
</dbReference>
<sequence length="196" mass="22397">MGTYIYMVRHAESPKTEGTERTRGLTDKGKLDAEHMKNMLQKESIDVFVSSPYQRAILTIRGLATDMGKEVFVYEDLKERVFNRQNTSLSDNELYPLLKSSFSNSNYTLPGAESNKVCQKRAVKVLKYLVKTYKGKNIVIGTHGVVMTLMMGYYDNQFGLDFLLNTTKPDIYRMEFQGNELVQVQRLGLLGKNIDL</sequence>
<dbReference type="RefSeq" id="WP_212120663.1">
    <property type="nucleotide sequence ID" value="NZ_JAGTPX020000023.1"/>
</dbReference>
<dbReference type="InterPro" id="IPR029033">
    <property type="entry name" value="His_PPase_superfam"/>
</dbReference>
<proteinExistence type="predicted"/>
<dbReference type="PANTHER" id="PTHR48100:SF59">
    <property type="entry name" value="ADENOSYLCOBALAMIN_ALPHA-RIBAZOLE PHOSPHATASE"/>
    <property type="match status" value="1"/>
</dbReference>
<dbReference type="InterPro" id="IPR013078">
    <property type="entry name" value="His_Pase_superF_clade-1"/>
</dbReference>
<dbReference type="GO" id="GO:0016791">
    <property type="term" value="F:phosphatase activity"/>
    <property type="evidence" value="ECO:0007669"/>
    <property type="project" value="TreeGrafter"/>
</dbReference>
<comment type="caution">
    <text evidence="1">The sequence shown here is derived from an EMBL/GenBank/DDBJ whole genome shotgun (WGS) entry which is preliminary data.</text>
</comment>
<dbReference type="InterPro" id="IPR050275">
    <property type="entry name" value="PGM_Phosphatase"/>
</dbReference>